<comment type="subcellular location">
    <subcellularLocation>
        <location evidence="1">Cytoplasm</location>
    </subcellularLocation>
</comment>
<reference evidence="21" key="3">
    <citation type="submission" date="2018-07" db="EMBL/GenBank/DDBJ databases">
        <authorList>
            <person name="Mckenzie S.K."/>
            <person name="Kronauer D.J.C."/>
        </authorList>
    </citation>
    <scope>NUCLEOTIDE SEQUENCE</scope>
    <source>
        <strain evidence="21">Clonal line C1</strain>
    </source>
</reference>
<dbReference type="OMA" id="LMAMYQQ"/>
<dbReference type="InterPro" id="IPR001214">
    <property type="entry name" value="SET_dom"/>
</dbReference>
<dbReference type="EC" id="2.1.1.359" evidence="2"/>
<evidence type="ECO:0000256" key="13">
    <source>
        <dbReference type="ARBA" id="ARBA00048081"/>
    </source>
</evidence>
<evidence type="ECO:0000256" key="16">
    <source>
        <dbReference type="ARBA" id="ARBA00049789"/>
    </source>
</evidence>
<evidence type="ECO:0000256" key="8">
    <source>
        <dbReference type="ARBA" id="ARBA00022771"/>
    </source>
</evidence>
<keyword evidence="5" id="KW-0808">Transferase</keyword>
<evidence type="ECO:0000256" key="7">
    <source>
        <dbReference type="ARBA" id="ARBA00022723"/>
    </source>
</evidence>
<proteinExistence type="predicted"/>
<dbReference type="OrthoDB" id="438641at2759"/>
<dbReference type="InterPro" id="IPR046341">
    <property type="entry name" value="SET_dom_sf"/>
</dbReference>
<evidence type="ECO:0000256" key="14">
    <source>
        <dbReference type="ARBA" id="ARBA00049497"/>
    </source>
</evidence>
<reference evidence="21" key="2">
    <citation type="journal article" date="2018" name="Genome Res.">
        <title>The genomic architecture and molecular evolution of ant odorant receptors.</title>
        <authorList>
            <person name="McKenzie S.K."/>
            <person name="Kronauer D.J.C."/>
        </authorList>
    </citation>
    <scope>NUCLEOTIDE SEQUENCE [LARGE SCALE GENOMIC DNA]</scope>
    <source>
        <strain evidence="21">Clonal line C1</strain>
    </source>
</reference>
<evidence type="ECO:0000256" key="4">
    <source>
        <dbReference type="ARBA" id="ARBA00022603"/>
    </source>
</evidence>
<accession>A0A026WV04</accession>
<dbReference type="EMBL" id="QOIP01000001">
    <property type="protein sequence ID" value="RLU27626.1"/>
    <property type="molecule type" value="Genomic_DNA"/>
</dbReference>
<dbReference type="EC" id="2.1.1.372" evidence="10"/>
<feature type="compositionally biased region" description="Acidic residues" evidence="18">
    <location>
        <begin position="376"/>
        <end position="396"/>
    </location>
</feature>
<evidence type="ECO:0000256" key="18">
    <source>
        <dbReference type="SAM" id="MobiDB-lite"/>
    </source>
</evidence>
<keyword evidence="4" id="KW-0489">Methyltransferase</keyword>
<keyword evidence="6" id="KW-0949">S-adenosyl-L-methionine</keyword>
<dbReference type="PROSITE" id="PS50280">
    <property type="entry name" value="SET"/>
    <property type="match status" value="1"/>
</dbReference>
<dbReference type="EMBL" id="KK107087">
    <property type="protein sequence ID" value="EZA59880.1"/>
    <property type="molecule type" value="Genomic_DNA"/>
</dbReference>
<name>A0A026WV04_OOCBI</name>
<keyword evidence="22" id="KW-1185">Reference proteome</keyword>
<dbReference type="GO" id="GO:0005737">
    <property type="term" value="C:cytoplasm"/>
    <property type="evidence" value="ECO:0007669"/>
    <property type="project" value="UniProtKB-SubCell"/>
</dbReference>
<evidence type="ECO:0000313" key="22">
    <source>
        <dbReference type="Proteomes" id="UP000053097"/>
    </source>
</evidence>
<keyword evidence="7" id="KW-0479">Metal-binding</keyword>
<evidence type="ECO:0000256" key="3">
    <source>
        <dbReference type="ARBA" id="ARBA00022490"/>
    </source>
</evidence>
<dbReference type="AlphaFoldDB" id="A0A026WV04"/>
<protein>
    <recommendedName>
        <fullName evidence="15">Protein-lysine N-trimethyltransferase SMYD5</fullName>
        <ecNumber evidence="2">2.1.1.359</ecNumber>
        <ecNumber evidence="10">2.1.1.372</ecNumber>
    </recommendedName>
    <alternativeName>
        <fullName evidence="11">SET and MYND domain-containing protein 5</fullName>
    </alternativeName>
    <alternativeName>
        <fullName evidence="16">[histone H3]-lysine20 N-trimethyltransferase SMYD5</fullName>
    </alternativeName>
    <alternativeName>
        <fullName evidence="17">[histone H4]-lysine36 N-trimethyltransferase SMYD5</fullName>
    </alternativeName>
</protein>
<organism evidence="20 22">
    <name type="scientific">Ooceraea biroi</name>
    <name type="common">Clonal raider ant</name>
    <name type="synonym">Cerapachys biroi</name>
    <dbReference type="NCBI Taxonomy" id="2015173"/>
    <lineage>
        <taxon>Eukaryota</taxon>
        <taxon>Metazoa</taxon>
        <taxon>Ecdysozoa</taxon>
        <taxon>Arthropoda</taxon>
        <taxon>Hexapoda</taxon>
        <taxon>Insecta</taxon>
        <taxon>Pterygota</taxon>
        <taxon>Neoptera</taxon>
        <taxon>Endopterygota</taxon>
        <taxon>Hymenoptera</taxon>
        <taxon>Apocrita</taxon>
        <taxon>Aculeata</taxon>
        <taxon>Formicoidea</taxon>
        <taxon>Formicidae</taxon>
        <taxon>Dorylinae</taxon>
        <taxon>Ooceraea</taxon>
    </lineage>
</organism>
<evidence type="ECO:0000256" key="17">
    <source>
        <dbReference type="ARBA" id="ARBA00049806"/>
    </source>
</evidence>
<feature type="region of interest" description="Disordered" evidence="18">
    <location>
        <begin position="370"/>
        <end position="396"/>
    </location>
</feature>
<dbReference type="SMART" id="SM00317">
    <property type="entry name" value="SET"/>
    <property type="match status" value="1"/>
</dbReference>
<dbReference type="Gene3D" id="2.170.270.10">
    <property type="entry name" value="SET domain"/>
    <property type="match status" value="1"/>
</dbReference>
<dbReference type="Proteomes" id="UP000053097">
    <property type="component" value="Unassembled WGS sequence"/>
</dbReference>
<keyword evidence="3" id="KW-0963">Cytoplasm</keyword>
<feature type="domain" description="SET" evidence="19">
    <location>
        <begin position="7"/>
        <end position="338"/>
    </location>
</feature>
<evidence type="ECO:0000256" key="6">
    <source>
        <dbReference type="ARBA" id="ARBA00022691"/>
    </source>
</evidence>
<dbReference type="CDD" id="cd10521">
    <property type="entry name" value="SET_SMYD5"/>
    <property type="match status" value="1"/>
</dbReference>
<dbReference type="Pfam" id="PF00856">
    <property type="entry name" value="SET"/>
    <property type="match status" value="1"/>
</dbReference>
<sequence>MDVSVQNDFIIKMIDHEKGKGMFANRPIKEGDVILTENPIVSCQFSWNLEYGYLTCDYCMAPLETAEENVQRLAGNCEMFLPHMGCCKTDKSSITECLACGVKYCSLNCQNEAFKRYHSTLCLQSRNVDTNHPLVQLNEMWKRMHYPPETATVMLLARMVAMVNQADNKEEVLATFSQFRHHTTNETHEIAHNLLGEKFAGQIDILRQKMQEALNVEHVAHWFTPDGFRSLLALIGTNAQGIGTNAFSRWVKNVLDSKLPEEEQRNVEQLIDVLYDDMDKVVGAFLNNEGSGLYVLQSSVNHSCAPNAIVEFPYSNYALVLRARRDILIGEEICISYLDDCNMASSRHTRQKALRSLYLFVCNCEKCQAQANDPDVTSDEEEDDDTDAEDVEEEMA</sequence>
<evidence type="ECO:0000259" key="19">
    <source>
        <dbReference type="PROSITE" id="PS50280"/>
    </source>
</evidence>
<comment type="catalytic activity">
    <reaction evidence="12">
        <text>L-lysyl(36)-[histone H3] + 3 S-adenosyl-L-methionine = N(6),N(6),N(6)-trimethyl-L-lysyl(36)-[histone H3] + 3 S-adenosyl-L-homocysteine + 3 H(+)</text>
        <dbReference type="Rhea" id="RHEA:60324"/>
        <dbReference type="Rhea" id="RHEA-COMP:9785"/>
        <dbReference type="Rhea" id="RHEA-COMP:15536"/>
        <dbReference type="ChEBI" id="CHEBI:15378"/>
        <dbReference type="ChEBI" id="CHEBI:29969"/>
        <dbReference type="ChEBI" id="CHEBI:57856"/>
        <dbReference type="ChEBI" id="CHEBI:59789"/>
        <dbReference type="ChEBI" id="CHEBI:61961"/>
        <dbReference type="EC" id="2.1.1.359"/>
    </reaction>
</comment>
<evidence type="ECO:0000256" key="12">
    <source>
        <dbReference type="ARBA" id="ARBA00047545"/>
    </source>
</evidence>
<dbReference type="GO" id="GO:0032259">
    <property type="term" value="P:methylation"/>
    <property type="evidence" value="ECO:0007669"/>
    <property type="project" value="UniProtKB-KW"/>
</dbReference>
<dbReference type="PANTHER" id="PTHR46402">
    <property type="entry name" value="SET AND MYND DOMAIN-CONTAINING PROTEIN 5"/>
    <property type="match status" value="1"/>
</dbReference>
<dbReference type="SUPFAM" id="SSF82199">
    <property type="entry name" value="SET domain"/>
    <property type="match status" value="1"/>
</dbReference>
<dbReference type="InterPro" id="IPR044422">
    <property type="entry name" value="SMYD5_SET"/>
</dbReference>
<evidence type="ECO:0000256" key="11">
    <source>
        <dbReference type="ARBA" id="ARBA00033038"/>
    </source>
</evidence>
<dbReference type="GO" id="GO:0008270">
    <property type="term" value="F:zinc ion binding"/>
    <property type="evidence" value="ECO:0007669"/>
    <property type="project" value="UniProtKB-KW"/>
</dbReference>
<dbReference type="STRING" id="2015173.A0A026WV04"/>
<dbReference type="PANTHER" id="PTHR46402:SF2">
    <property type="entry name" value="HISTONE-LYSINE N-TRIMETHYLTRANSFERASE SMYD5"/>
    <property type="match status" value="1"/>
</dbReference>
<evidence type="ECO:0000313" key="21">
    <source>
        <dbReference type="EMBL" id="RLU27626.1"/>
    </source>
</evidence>
<evidence type="ECO:0000313" key="20">
    <source>
        <dbReference type="EMBL" id="EZA59880.1"/>
    </source>
</evidence>
<comment type="catalytic activity">
    <reaction evidence="14">
        <text>L-lysyl-[protein] + 3 S-adenosyl-L-methionine = N(6),N(6),N(6)-trimethyl-L-lysyl-[protein] + 3 S-adenosyl-L-homocysteine + 3 H(+)</text>
        <dbReference type="Rhea" id="RHEA:54192"/>
        <dbReference type="Rhea" id="RHEA-COMP:9752"/>
        <dbReference type="Rhea" id="RHEA-COMP:13826"/>
        <dbReference type="ChEBI" id="CHEBI:15378"/>
        <dbReference type="ChEBI" id="CHEBI:29969"/>
        <dbReference type="ChEBI" id="CHEBI:57856"/>
        <dbReference type="ChEBI" id="CHEBI:59789"/>
        <dbReference type="ChEBI" id="CHEBI:61961"/>
    </reaction>
    <physiologicalReaction direction="left-to-right" evidence="14">
        <dbReference type="Rhea" id="RHEA:54193"/>
    </physiologicalReaction>
</comment>
<evidence type="ECO:0000256" key="9">
    <source>
        <dbReference type="ARBA" id="ARBA00022833"/>
    </source>
</evidence>
<keyword evidence="9" id="KW-0862">Zinc</keyword>
<evidence type="ECO:0000256" key="15">
    <source>
        <dbReference type="ARBA" id="ARBA00049768"/>
    </source>
</evidence>
<comment type="catalytic activity">
    <reaction evidence="13">
        <text>L-lysyl(20)-[histone H4] + 3 S-adenosyl-L-methionine = N(6),N(6),N(6)-trimethyl-L-lysyl(20)-[histone H4] + 3 S-adenosyl-L-homocysteine + 3 H(+)</text>
        <dbReference type="Rhea" id="RHEA:64456"/>
        <dbReference type="Rhea" id="RHEA-COMP:15554"/>
        <dbReference type="Rhea" id="RHEA-COMP:15998"/>
        <dbReference type="ChEBI" id="CHEBI:15378"/>
        <dbReference type="ChEBI" id="CHEBI:29969"/>
        <dbReference type="ChEBI" id="CHEBI:57856"/>
        <dbReference type="ChEBI" id="CHEBI:59789"/>
        <dbReference type="ChEBI" id="CHEBI:61961"/>
        <dbReference type="EC" id="2.1.1.372"/>
    </reaction>
</comment>
<dbReference type="GO" id="GO:0140955">
    <property type="term" value="F:histone H3K36 trimethyltransferase activity"/>
    <property type="evidence" value="ECO:0007669"/>
    <property type="project" value="UniProtKB-EC"/>
</dbReference>
<evidence type="ECO:0000256" key="1">
    <source>
        <dbReference type="ARBA" id="ARBA00004496"/>
    </source>
</evidence>
<evidence type="ECO:0000256" key="5">
    <source>
        <dbReference type="ARBA" id="ARBA00022679"/>
    </source>
</evidence>
<gene>
    <name evidence="21" type="ORF">DMN91_001430</name>
    <name evidence="20" type="ORF">X777_16082</name>
</gene>
<dbReference type="GO" id="GO:0045814">
    <property type="term" value="P:negative regulation of gene expression, epigenetic"/>
    <property type="evidence" value="ECO:0007669"/>
    <property type="project" value="TreeGrafter"/>
</dbReference>
<reference evidence="20 22" key="1">
    <citation type="journal article" date="2014" name="Curr. Biol.">
        <title>The genome of the clonal raider ant Cerapachys biroi.</title>
        <authorList>
            <person name="Oxley P.R."/>
            <person name="Ji L."/>
            <person name="Fetter-Pruneda I."/>
            <person name="McKenzie S.K."/>
            <person name="Li C."/>
            <person name="Hu H."/>
            <person name="Zhang G."/>
            <person name="Kronauer D.J."/>
        </authorList>
    </citation>
    <scope>NUCLEOTIDE SEQUENCE [LARGE SCALE GENOMIC DNA]</scope>
</reference>
<evidence type="ECO:0000256" key="10">
    <source>
        <dbReference type="ARBA" id="ARBA00024057"/>
    </source>
</evidence>
<evidence type="ECO:0000256" key="2">
    <source>
        <dbReference type="ARBA" id="ARBA00012178"/>
    </source>
</evidence>
<dbReference type="Proteomes" id="UP000279307">
    <property type="component" value="Chromosome 1"/>
</dbReference>
<keyword evidence="8" id="KW-0863">Zinc-finger</keyword>
<dbReference type="GO" id="GO:0140943">
    <property type="term" value="F:histone H4K20 trimethyltransferase activity"/>
    <property type="evidence" value="ECO:0007669"/>
    <property type="project" value="UniProtKB-EC"/>
</dbReference>